<gene>
    <name evidence="2" type="ORF">ACFOYW_08355</name>
</gene>
<name>A0ABV8Q7R0_9MICO</name>
<proteinExistence type="predicted"/>
<protein>
    <submittedName>
        <fullName evidence="2">Uncharacterized protein</fullName>
    </submittedName>
</protein>
<comment type="caution">
    <text evidence="2">The sequence shown here is derived from an EMBL/GenBank/DDBJ whole genome shotgun (WGS) entry which is preliminary data.</text>
</comment>
<dbReference type="RefSeq" id="WP_390228411.1">
    <property type="nucleotide sequence ID" value="NZ_JBHSCN010000005.1"/>
</dbReference>
<reference evidence="3" key="1">
    <citation type="journal article" date="2019" name="Int. J. Syst. Evol. Microbiol.">
        <title>The Global Catalogue of Microorganisms (GCM) 10K type strain sequencing project: providing services to taxonomists for standard genome sequencing and annotation.</title>
        <authorList>
            <consortium name="The Broad Institute Genomics Platform"/>
            <consortium name="The Broad Institute Genome Sequencing Center for Infectious Disease"/>
            <person name="Wu L."/>
            <person name="Ma J."/>
        </authorList>
    </citation>
    <scope>NUCLEOTIDE SEQUENCE [LARGE SCALE GENOMIC DNA]</scope>
    <source>
        <strain evidence="3">CGMCC 1.10363</strain>
    </source>
</reference>
<dbReference type="Proteomes" id="UP001595900">
    <property type="component" value="Unassembled WGS sequence"/>
</dbReference>
<evidence type="ECO:0000313" key="2">
    <source>
        <dbReference type="EMBL" id="MFC4243383.1"/>
    </source>
</evidence>
<organism evidence="2 3">
    <name type="scientific">Gryllotalpicola reticulitermitis</name>
    <dbReference type="NCBI Taxonomy" id="1184153"/>
    <lineage>
        <taxon>Bacteria</taxon>
        <taxon>Bacillati</taxon>
        <taxon>Actinomycetota</taxon>
        <taxon>Actinomycetes</taxon>
        <taxon>Micrococcales</taxon>
        <taxon>Microbacteriaceae</taxon>
        <taxon>Gryllotalpicola</taxon>
    </lineage>
</organism>
<accession>A0ABV8Q7R0</accession>
<evidence type="ECO:0000256" key="1">
    <source>
        <dbReference type="SAM" id="MobiDB-lite"/>
    </source>
</evidence>
<dbReference type="EMBL" id="JBHSCN010000005">
    <property type="protein sequence ID" value="MFC4243383.1"/>
    <property type="molecule type" value="Genomic_DNA"/>
</dbReference>
<sequence length="206" mass="21492">MTTTNTTETTEVEEAEKSKSAKSPKATGRKATTGKATSATTAASEAPELPSEVLDELSRACLSYDKADRASVIARQRAIFLATDAGAPARWVAAQAACSPSYVQGLIKARHRVETGWTRPSQTAKAAATTQAKREAVEAYVATLGIPKAKAAAVVEAILHGIPKAEPVEAEPVEAQQVKPGEDTASSVVLVDGVKVAETRHVEAEA</sequence>
<keyword evidence="3" id="KW-1185">Reference proteome</keyword>
<evidence type="ECO:0000313" key="3">
    <source>
        <dbReference type="Proteomes" id="UP001595900"/>
    </source>
</evidence>
<feature type="compositionally biased region" description="Low complexity" evidence="1">
    <location>
        <begin position="21"/>
        <end position="44"/>
    </location>
</feature>
<feature type="region of interest" description="Disordered" evidence="1">
    <location>
        <begin position="1"/>
        <end position="50"/>
    </location>
</feature>